<evidence type="ECO:0000259" key="3">
    <source>
        <dbReference type="SMART" id="SM00822"/>
    </source>
</evidence>
<dbReference type="NCBIfam" id="NF005559">
    <property type="entry name" value="PRK07231.1"/>
    <property type="match status" value="1"/>
</dbReference>
<dbReference type="PANTHER" id="PTHR42879:SF2">
    <property type="entry name" value="3-OXOACYL-[ACYL-CARRIER-PROTEIN] REDUCTASE FABG"/>
    <property type="match status" value="1"/>
</dbReference>
<dbReference type="Gene3D" id="3.40.50.720">
    <property type="entry name" value="NAD(P)-binding Rossmann-like Domain"/>
    <property type="match status" value="1"/>
</dbReference>
<accession>A0A939S8R9</accession>
<dbReference type="InterPro" id="IPR057326">
    <property type="entry name" value="KR_dom"/>
</dbReference>
<proteinExistence type="inferred from homology"/>
<dbReference type="PRINTS" id="PR00081">
    <property type="entry name" value="GDHRDH"/>
</dbReference>
<dbReference type="PRINTS" id="PR00080">
    <property type="entry name" value="SDRFAMILY"/>
</dbReference>
<protein>
    <submittedName>
        <fullName evidence="4">Glucose 1-dehydrogenase</fullName>
        <ecNumber evidence="4">1.1.1.47</ecNumber>
    </submittedName>
</protein>
<feature type="region of interest" description="Disordered" evidence="2">
    <location>
        <begin position="1"/>
        <end position="34"/>
    </location>
</feature>
<dbReference type="SMART" id="SM00822">
    <property type="entry name" value="PKS_KR"/>
    <property type="match status" value="1"/>
</dbReference>
<dbReference type="AlphaFoldDB" id="A0A939S8R9"/>
<dbReference type="GO" id="GO:0032787">
    <property type="term" value="P:monocarboxylic acid metabolic process"/>
    <property type="evidence" value="ECO:0007669"/>
    <property type="project" value="UniProtKB-ARBA"/>
</dbReference>
<evidence type="ECO:0000256" key="1">
    <source>
        <dbReference type="ARBA" id="ARBA00006484"/>
    </source>
</evidence>
<keyword evidence="4" id="KW-0560">Oxidoreductase</keyword>
<dbReference type="InterPro" id="IPR036291">
    <property type="entry name" value="NAD(P)-bd_dom_sf"/>
</dbReference>
<dbReference type="SUPFAM" id="SSF51735">
    <property type="entry name" value="NAD(P)-binding Rossmann-fold domains"/>
    <property type="match status" value="1"/>
</dbReference>
<evidence type="ECO:0000313" key="4">
    <source>
        <dbReference type="EMBL" id="MBO1867731.1"/>
    </source>
</evidence>
<dbReference type="EC" id="1.1.1.47" evidence="4"/>
<dbReference type="FunFam" id="3.40.50.720:FF:000084">
    <property type="entry name" value="Short-chain dehydrogenase reductase"/>
    <property type="match status" value="1"/>
</dbReference>
<feature type="domain" description="Ketoreductase" evidence="3">
    <location>
        <begin position="40"/>
        <end position="221"/>
    </location>
</feature>
<dbReference type="InterPro" id="IPR020904">
    <property type="entry name" value="Sc_DH/Rdtase_CS"/>
</dbReference>
<comment type="similarity">
    <text evidence="1">Belongs to the short-chain dehydrogenases/reductases (SDR) family.</text>
</comment>
<gene>
    <name evidence="4" type="ORF">J4G43_44770</name>
</gene>
<reference evidence="4" key="1">
    <citation type="submission" date="2021-03" db="EMBL/GenBank/DDBJ databases">
        <title>Whole Genome Sequence of Bradyrhizobium sp. Strain 144S4.</title>
        <authorList>
            <person name="Bromfield E.S.P."/>
            <person name="Cloutier S."/>
        </authorList>
    </citation>
    <scope>NUCLEOTIDE SEQUENCE [LARGE SCALE GENOMIC DNA]</scope>
    <source>
        <strain evidence="4">144S4</strain>
    </source>
</reference>
<organism evidence="4">
    <name type="scientific">Bradyrhizobium barranii subsp. barranii</name>
    <dbReference type="NCBI Taxonomy" id="2823807"/>
    <lineage>
        <taxon>Bacteria</taxon>
        <taxon>Pseudomonadati</taxon>
        <taxon>Pseudomonadota</taxon>
        <taxon>Alphaproteobacteria</taxon>
        <taxon>Hyphomicrobiales</taxon>
        <taxon>Nitrobacteraceae</taxon>
        <taxon>Bradyrhizobium</taxon>
        <taxon>Bradyrhizobium barranii</taxon>
    </lineage>
</organism>
<dbReference type="Pfam" id="PF13561">
    <property type="entry name" value="adh_short_C2"/>
    <property type="match status" value="1"/>
</dbReference>
<name>A0A939S8R9_9BRAD</name>
<sequence>MCSAPPSPAPIHKRPAATRSRNRDRRARGADEQTRRVNEKVILVTGGARGMGAAHARLLVAEGARVVITDILRTEGEALAAQLGMSAIYVCQDVTQPEEWAKAVASAEYSFGALHGLVNNAGVASMAPIEQFPLDQWNKTLAVNLTGVFLGMQAALPAIRRAGGGSIVNISSVEGLRGSAGLHAYVASKFGVRGITKSAALEAAASGVRINSIHPGFIATPMTEGFDSSVFPIPMGRAGWPHEVSQAVLFLLSDASSYLTGSEIVIDGGLTAAVPHKWPAPENIF</sequence>
<dbReference type="EMBL" id="JAGEMI010000001">
    <property type="protein sequence ID" value="MBO1867731.1"/>
    <property type="molecule type" value="Genomic_DNA"/>
</dbReference>
<dbReference type="GO" id="GO:0047936">
    <property type="term" value="F:glucose 1-dehydrogenase [NAD(P)+] activity"/>
    <property type="evidence" value="ECO:0007669"/>
    <property type="project" value="UniProtKB-EC"/>
</dbReference>
<feature type="compositionally biased region" description="Basic residues" evidence="2">
    <location>
        <begin position="11"/>
        <end position="26"/>
    </location>
</feature>
<dbReference type="InterPro" id="IPR002347">
    <property type="entry name" value="SDR_fam"/>
</dbReference>
<comment type="caution">
    <text evidence="4">The sequence shown here is derived from an EMBL/GenBank/DDBJ whole genome shotgun (WGS) entry which is preliminary data.</text>
</comment>
<dbReference type="PROSITE" id="PS00061">
    <property type="entry name" value="ADH_SHORT"/>
    <property type="match status" value="1"/>
</dbReference>
<evidence type="ECO:0000256" key="2">
    <source>
        <dbReference type="SAM" id="MobiDB-lite"/>
    </source>
</evidence>
<dbReference type="InterPro" id="IPR050259">
    <property type="entry name" value="SDR"/>
</dbReference>
<dbReference type="PANTHER" id="PTHR42879">
    <property type="entry name" value="3-OXOACYL-(ACYL-CARRIER-PROTEIN) REDUCTASE"/>
    <property type="match status" value="1"/>
</dbReference>